<name>A0AAW0KUI0_QUESU</name>
<organism evidence="2 3">
    <name type="scientific">Quercus suber</name>
    <name type="common">Cork oak</name>
    <dbReference type="NCBI Taxonomy" id="58331"/>
    <lineage>
        <taxon>Eukaryota</taxon>
        <taxon>Viridiplantae</taxon>
        <taxon>Streptophyta</taxon>
        <taxon>Embryophyta</taxon>
        <taxon>Tracheophyta</taxon>
        <taxon>Spermatophyta</taxon>
        <taxon>Magnoliopsida</taxon>
        <taxon>eudicotyledons</taxon>
        <taxon>Gunneridae</taxon>
        <taxon>Pentapetalae</taxon>
        <taxon>rosids</taxon>
        <taxon>fabids</taxon>
        <taxon>Fagales</taxon>
        <taxon>Fagaceae</taxon>
        <taxon>Quercus</taxon>
    </lineage>
</organism>
<sequence length="126" mass="14889">MEPTRSFRLERGSSIRLGRSYSSALVPESITSDCDRITGYKRLSQSMRASINDNENEYDTIDDTTTRNNKSKTWGILRRVFSSRKRDDEAEKVKKEMNKMMKKKKMKSKWSSWLPDSEKRWPVQGW</sequence>
<reference evidence="2 3" key="1">
    <citation type="journal article" date="2018" name="Sci. Data">
        <title>The draft genome sequence of cork oak.</title>
        <authorList>
            <person name="Ramos A.M."/>
            <person name="Usie A."/>
            <person name="Barbosa P."/>
            <person name="Barros P.M."/>
            <person name="Capote T."/>
            <person name="Chaves I."/>
            <person name="Simoes F."/>
            <person name="Abreu I."/>
            <person name="Carrasquinho I."/>
            <person name="Faro C."/>
            <person name="Guimaraes J.B."/>
            <person name="Mendonca D."/>
            <person name="Nobrega F."/>
            <person name="Rodrigues L."/>
            <person name="Saibo N.J.M."/>
            <person name="Varela M.C."/>
            <person name="Egas C."/>
            <person name="Matos J."/>
            <person name="Miguel C.M."/>
            <person name="Oliveira M.M."/>
            <person name="Ricardo C.P."/>
            <person name="Goncalves S."/>
        </authorList>
    </citation>
    <scope>NUCLEOTIDE SEQUENCE [LARGE SCALE GENOMIC DNA]</scope>
    <source>
        <strain evidence="3">cv. HL8</strain>
    </source>
</reference>
<evidence type="ECO:0000313" key="3">
    <source>
        <dbReference type="Proteomes" id="UP000237347"/>
    </source>
</evidence>
<dbReference type="EMBL" id="PKMF04000221">
    <property type="protein sequence ID" value="KAK7842412.1"/>
    <property type="molecule type" value="Genomic_DNA"/>
</dbReference>
<dbReference type="Proteomes" id="UP000237347">
    <property type="component" value="Unassembled WGS sequence"/>
</dbReference>
<evidence type="ECO:0000313" key="2">
    <source>
        <dbReference type="EMBL" id="KAK7842412.1"/>
    </source>
</evidence>
<keyword evidence="3" id="KW-1185">Reference proteome</keyword>
<protein>
    <submittedName>
        <fullName evidence="2">Uncharacterized protein</fullName>
    </submittedName>
</protein>
<feature type="region of interest" description="Disordered" evidence="1">
    <location>
        <begin position="97"/>
        <end position="126"/>
    </location>
</feature>
<proteinExistence type="predicted"/>
<dbReference type="AlphaFoldDB" id="A0AAW0KUI0"/>
<accession>A0AAW0KUI0</accession>
<evidence type="ECO:0000256" key="1">
    <source>
        <dbReference type="SAM" id="MobiDB-lite"/>
    </source>
</evidence>
<feature type="compositionally biased region" description="Basic and acidic residues" evidence="1">
    <location>
        <begin position="116"/>
        <end position="126"/>
    </location>
</feature>
<comment type="caution">
    <text evidence="2">The sequence shown here is derived from an EMBL/GenBank/DDBJ whole genome shotgun (WGS) entry which is preliminary data.</text>
</comment>
<gene>
    <name evidence="2" type="ORF">CFP56_013995</name>
</gene>